<comment type="caution">
    <text evidence="1">The sequence shown here is derived from an EMBL/GenBank/DDBJ whole genome shotgun (WGS) entry which is preliminary data.</text>
</comment>
<name>A0A4Y2Q679_ARAVE</name>
<evidence type="ECO:0000313" key="2">
    <source>
        <dbReference type="Proteomes" id="UP000499080"/>
    </source>
</evidence>
<dbReference type="AlphaFoldDB" id="A0A4Y2Q679"/>
<protein>
    <submittedName>
        <fullName evidence="1">Uncharacterized protein</fullName>
    </submittedName>
</protein>
<sequence>MIITEKSRIVSVCLHSTDYNSTQLANAIETPSKVINVDFQFKPRFTSAIFDNMSQNFLLCMLTIYIPHSTLLWHGKP</sequence>
<dbReference type="Proteomes" id="UP000499080">
    <property type="component" value="Unassembled WGS sequence"/>
</dbReference>
<accession>A0A4Y2Q679</accession>
<organism evidence="1 2">
    <name type="scientific">Araneus ventricosus</name>
    <name type="common">Orbweaver spider</name>
    <name type="synonym">Epeira ventricosa</name>
    <dbReference type="NCBI Taxonomy" id="182803"/>
    <lineage>
        <taxon>Eukaryota</taxon>
        <taxon>Metazoa</taxon>
        <taxon>Ecdysozoa</taxon>
        <taxon>Arthropoda</taxon>
        <taxon>Chelicerata</taxon>
        <taxon>Arachnida</taxon>
        <taxon>Araneae</taxon>
        <taxon>Araneomorphae</taxon>
        <taxon>Entelegynae</taxon>
        <taxon>Araneoidea</taxon>
        <taxon>Araneidae</taxon>
        <taxon>Araneus</taxon>
    </lineage>
</organism>
<keyword evidence="2" id="KW-1185">Reference proteome</keyword>
<gene>
    <name evidence="1" type="ORF">AVEN_91768_1</name>
</gene>
<dbReference type="EMBL" id="BGPR01013068">
    <property type="protein sequence ID" value="GBN59099.1"/>
    <property type="molecule type" value="Genomic_DNA"/>
</dbReference>
<reference evidence="1 2" key="1">
    <citation type="journal article" date="2019" name="Sci. Rep.">
        <title>Orb-weaving spider Araneus ventricosus genome elucidates the spidroin gene catalogue.</title>
        <authorList>
            <person name="Kono N."/>
            <person name="Nakamura H."/>
            <person name="Ohtoshi R."/>
            <person name="Moran D.A.P."/>
            <person name="Shinohara A."/>
            <person name="Yoshida Y."/>
            <person name="Fujiwara M."/>
            <person name="Mori M."/>
            <person name="Tomita M."/>
            <person name="Arakawa K."/>
        </authorList>
    </citation>
    <scope>NUCLEOTIDE SEQUENCE [LARGE SCALE GENOMIC DNA]</scope>
</reference>
<proteinExistence type="predicted"/>
<evidence type="ECO:0000313" key="1">
    <source>
        <dbReference type="EMBL" id="GBN59099.1"/>
    </source>
</evidence>